<dbReference type="Gene3D" id="3.30.450.20">
    <property type="entry name" value="PAS domain"/>
    <property type="match status" value="1"/>
</dbReference>
<evidence type="ECO:0000259" key="14">
    <source>
        <dbReference type="PROSITE" id="PS50113"/>
    </source>
</evidence>
<dbReference type="Gene3D" id="3.40.50.2300">
    <property type="match status" value="1"/>
</dbReference>
<dbReference type="PANTHER" id="PTHR43065:SF10">
    <property type="entry name" value="PEROXIDE STRESS-ACTIVATED HISTIDINE KINASE MAK3"/>
    <property type="match status" value="1"/>
</dbReference>
<dbReference type="SMART" id="SM00387">
    <property type="entry name" value="HATPase_c"/>
    <property type="match status" value="1"/>
</dbReference>
<feature type="domain" description="Response regulatory" evidence="12">
    <location>
        <begin position="32"/>
        <end position="151"/>
    </location>
</feature>
<dbReference type="InterPro" id="IPR000700">
    <property type="entry name" value="PAS-assoc_C"/>
</dbReference>
<dbReference type="SMART" id="SM00086">
    <property type="entry name" value="PAC"/>
    <property type="match status" value="1"/>
</dbReference>
<feature type="coiled-coil region" evidence="10">
    <location>
        <begin position="296"/>
        <end position="337"/>
    </location>
</feature>
<dbReference type="InterPro" id="IPR001610">
    <property type="entry name" value="PAC"/>
</dbReference>
<dbReference type="eggNOG" id="COG4191">
    <property type="taxonomic scope" value="Bacteria"/>
</dbReference>
<keyword evidence="3 9" id="KW-0597">Phosphoprotein</keyword>
<gene>
    <name evidence="15" type="ORF">Mic7113_4238</name>
</gene>
<proteinExistence type="predicted"/>
<dbReference type="Gene3D" id="3.30.565.10">
    <property type="entry name" value="Histidine kinase-like ATPase, C-terminal domain"/>
    <property type="match status" value="1"/>
</dbReference>
<evidence type="ECO:0000256" key="4">
    <source>
        <dbReference type="ARBA" id="ARBA00022679"/>
    </source>
</evidence>
<dbReference type="SMART" id="SM00091">
    <property type="entry name" value="PAS"/>
    <property type="match status" value="1"/>
</dbReference>
<dbReference type="SUPFAM" id="SSF55874">
    <property type="entry name" value="ATPase domain of HSP90 chaperone/DNA topoisomerase II/histidine kinase"/>
    <property type="match status" value="1"/>
</dbReference>
<feature type="modified residue" description="4-aspartylphosphate" evidence="9">
    <location>
        <position position="81"/>
    </location>
</feature>
<dbReference type="CDD" id="cd19920">
    <property type="entry name" value="REC_PA4781-like"/>
    <property type="match status" value="1"/>
</dbReference>
<reference evidence="15 16" key="1">
    <citation type="submission" date="2012-06" db="EMBL/GenBank/DDBJ databases">
        <title>Finished chromosome of genome of Microcoleus sp. PCC 7113.</title>
        <authorList>
            <consortium name="US DOE Joint Genome Institute"/>
            <person name="Gugger M."/>
            <person name="Coursin T."/>
            <person name="Rippka R."/>
            <person name="Tandeau De Marsac N."/>
            <person name="Huntemann M."/>
            <person name="Wei C.-L."/>
            <person name="Han J."/>
            <person name="Detter J.C."/>
            <person name="Han C."/>
            <person name="Tapia R."/>
            <person name="Chen A."/>
            <person name="Kyrpides N."/>
            <person name="Mavromatis K."/>
            <person name="Markowitz V."/>
            <person name="Szeto E."/>
            <person name="Ivanova N."/>
            <person name="Pagani I."/>
            <person name="Pati A."/>
            <person name="Goodwin L."/>
            <person name="Nordberg H.P."/>
            <person name="Cantor M.N."/>
            <person name="Hua S.X."/>
            <person name="Woyke T."/>
            <person name="Kerfeld C.A."/>
        </authorList>
    </citation>
    <scope>NUCLEOTIDE SEQUENCE [LARGE SCALE GENOMIC DNA]</scope>
    <source>
        <strain evidence="15 16">PCC 7113</strain>
    </source>
</reference>
<dbReference type="PROSITE" id="PS50109">
    <property type="entry name" value="HIS_KIN"/>
    <property type="match status" value="1"/>
</dbReference>
<dbReference type="InterPro" id="IPR000014">
    <property type="entry name" value="PAS"/>
</dbReference>
<dbReference type="EC" id="2.7.13.3" evidence="2"/>
<keyword evidence="8" id="KW-0902">Two-component regulatory system</keyword>
<dbReference type="PATRIC" id="fig|1173027.3.peg.4683"/>
<dbReference type="PROSITE" id="PS50112">
    <property type="entry name" value="PAS"/>
    <property type="match status" value="1"/>
</dbReference>
<dbReference type="InterPro" id="IPR001789">
    <property type="entry name" value="Sig_transdc_resp-reg_receiver"/>
</dbReference>
<protein>
    <recommendedName>
        <fullName evidence="2">histidine kinase</fullName>
        <ecNumber evidence="2">2.7.13.3</ecNumber>
    </recommendedName>
</protein>
<feature type="domain" description="PAC" evidence="14">
    <location>
        <begin position="254"/>
        <end position="308"/>
    </location>
</feature>
<dbReference type="PROSITE" id="PS50110">
    <property type="entry name" value="RESPONSE_REGULATORY"/>
    <property type="match status" value="1"/>
</dbReference>
<dbReference type="HOGENOM" id="CLU_000445_114_72_3"/>
<dbReference type="Gene3D" id="1.10.287.130">
    <property type="match status" value="1"/>
</dbReference>
<keyword evidence="5" id="KW-0547">Nucleotide-binding</keyword>
<dbReference type="GO" id="GO:0005524">
    <property type="term" value="F:ATP binding"/>
    <property type="evidence" value="ECO:0007669"/>
    <property type="project" value="UniProtKB-KW"/>
</dbReference>
<accession>K9WK80</accession>
<dbReference type="NCBIfam" id="TIGR00229">
    <property type="entry name" value="sensory_box"/>
    <property type="match status" value="1"/>
</dbReference>
<dbReference type="InterPro" id="IPR035965">
    <property type="entry name" value="PAS-like_dom_sf"/>
</dbReference>
<keyword evidence="16" id="KW-1185">Reference proteome</keyword>
<comment type="catalytic activity">
    <reaction evidence="1">
        <text>ATP + protein L-histidine = ADP + protein N-phospho-L-histidine.</text>
        <dbReference type="EC" id="2.7.13.3"/>
    </reaction>
</comment>
<evidence type="ECO:0000256" key="9">
    <source>
        <dbReference type="PROSITE-ProRule" id="PRU00169"/>
    </source>
</evidence>
<dbReference type="Pfam" id="PF02518">
    <property type="entry name" value="HATPase_c"/>
    <property type="match status" value="1"/>
</dbReference>
<dbReference type="GO" id="GO:0000155">
    <property type="term" value="F:phosphorelay sensor kinase activity"/>
    <property type="evidence" value="ECO:0007669"/>
    <property type="project" value="InterPro"/>
</dbReference>
<dbReference type="SUPFAM" id="SSF52172">
    <property type="entry name" value="CheY-like"/>
    <property type="match status" value="1"/>
</dbReference>
<keyword evidence="6" id="KW-0418">Kinase</keyword>
<dbReference type="InterPro" id="IPR004358">
    <property type="entry name" value="Sig_transdc_His_kin-like_C"/>
</dbReference>
<dbReference type="CDD" id="cd00082">
    <property type="entry name" value="HisKA"/>
    <property type="match status" value="1"/>
</dbReference>
<dbReference type="InterPro" id="IPR003594">
    <property type="entry name" value="HATPase_dom"/>
</dbReference>
<feature type="domain" description="PAS" evidence="13">
    <location>
        <begin position="180"/>
        <end position="253"/>
    </location>
</feature>
<keyword evidence="4" id="KW-0808">Transferase</keyword>
<dbReference type="InterPro" id="IPR005467">
    <property type="entry name" value="His_kinase_dom"/>
</dbReference>
<dbReference type="AlphaFoldDB" id="K9WK80"/>
<dbReference type="CDD" id="cd00130">
    <property type="entry name" value="PAS"/>
    <property type="match status" value="1"/>
</dbReference>
<dbReference type="Pfam" id="PF00072">
    <property type="entry name" value="Response_reg"/>
    <property type="match status" value="1"/>
</dbReference>
<dbReference type="InterPro" id="IPR003661">
    <property type="entry name" value="HisK_dim/P_dom"/>
</dbReference>
<dbReference type="PROSITE" id="PS50113">
    <property type="entry name" value="PAC"/>
    <property type="match status" value="1"/>
</dbReference>
<evidence type="ECO:0000256" key="6">
    <source>
        <dbReference type="ARBA" id="ARBA00022777"/>
    </source>
</evidence>
<dbReference type="SMART" id="SM00448">
    <property type="entry name" value="REC"/>
    <property type="match status" value="1"/>
</dbReference>
<dbReference type="KEGG" id="mic:Mic7113_4238"/>
<evidence type="ECO:0000256" key="5">
    <source>
        <dbReference type="ARBA" id="ARBA00022741"/>
    </source>
</evidence>
<evidence type="ECO:0000259" key="11">
    <source>
        <dbReference type="PROSITE" id="PS50109"/>
    </source>
</evidence>
<dbReference type="InterPro" id="IPR011006">
    <property type="entry name" value="CheY-like_superfamily"/>
</dbReference>
<dbReference type="eggNOG" id="COG3437">
    <property type="taxonomic scope" value="Bacteria"/>
</dbReference>
<dbReference type="SMART" id="SM00388">
    <property type="entry name" value="HisKA"/>
    <property type="match status" value="1"/>
</dbReference>
<evidence type="ECO:0000259" key="13">
    <source>
        <dbReference type="PROSITE" id="PS50112"/>
    </source>
</evidence>
<evidence type="ECO:0000313" key="15">
    <source>
        <dbReference type="EMBL" id="AFZ19937.1"/>
    </source>
</evidence>
<dbReference type="SUPFAM" id="SSF47384">
    <property type="entry name" value="Homodimeric domain of signal transducing histidine kinase"/>
    <property type="match status" value="1"/>
</dbReference>
<evidence type="ECO:0000256" key="8">
    <source>
        <dbReference type="ARBA" id="ARBA00023012"/>
    </source>
</evidence>
<dbReference type="PANTHER" id="PTHR43065">
    <property type="entry name" value="SENSOR HISTIDINE KINASE"/>
    <property type="match status" value="1"/>
</dbReference>
<evidence type="ECO:0000256" key="3">
    <source>
        <dbReference type="ARBA" id="ARBA00022553"/>
    </source>
</evidence>
<keyword evidence="10" id="KW-0175">Coiled coil</keyword>
<sequence>MPLDQEFQSNLIPKQNLPIPDLQLNDSVKTGEILLVDDTNANLKLISDFLRESGFKVRGAKSGWKALKILEITSPDLILLDVVMPEMDGFETCRRLKEWDKTKDIPVIFMTAIADASHPEHKVQGLALGAVDYISKPIQLAEVLARVKTHLHLRFLTKQLQAQNAHLCAEIEVRRKTEEQLRLLERAIAASSNGILISDPHQAGNPVIYANSGFERITGYKREDILGKNCRFLQGTDTKQPALDELHRAIAKGQGTQVVLRNYRKDGTLFWNEFCLNPVRDEAGHLTHFIGVQTDITEHKKREEELQQAKAREKEKAQALEQTLGELKRTQTQLIQTEKMSSLGRMVAGIAHEINNPVSFIYGNLTPAKEYFQGLTQLIELYQQAYPKPTPEIQHFIEEIDLEFLLEDWSKVIHSMQIGAERIEQTVLSLKSFSRLDESELKPVDIHENIDNTLLILQHRLRAEGNRPEIKVMKDYGQLPRVYCYASQLNQVFMNLINNAIDALESQPQPRVITISTALGQNSKIKIQNEQGQTPNPPIPSPNPQYAIIQIADNGIGMCEEVCQQIFDPFFTTKSVGSGTGLGLAISHQIIVEKHQGQIRCISLPGQGTELIVEIPINLAI</sequence>
<evidence type="ECO:0000256" key="1">
    <source>
        <dbReference type="ARBA" id="ARBA00000085"/>
    </source>
</evidence>
<dbReference type="Proteomes" id="UP000010471">
    <property type="component" value="Chromosome"/>
</dbReference>
<dbReference type="STRING" id="1173027.Mic7113_4238"/>
<dbReference type="PRINTS" id="PR00344">
    <property type="entry name" value="BCTRLSENSOR"/>
</dbReference>
<dbReference type="SUPFAM" id="SSF55785">
    <property type="entry name" value="PYP-like sensor domain (PAS domain)"/>
    <property type="match status" value="1"/>
</dbReference>
<dbReference type="InterPro" id="IPR036890">
    <property type="entry name" value="HATPase_C_sf"/>
</dbReference>
<feature type="domain" description="Histidine kinase" evidence="11">
    <location>
        <begin position="349"/>
        <end position="619"/>
    </location>
</feature>
<dbReference type="EMBL" id="CP003630">
    <property type="protein sequence ID" value="AFZ19937.1"/>
    <property type="molecule type" value="Genomic_DNA"/>
</dbReference>
<name>K9WK80_9CYAN</name>
<evidence type="ECO:0000256" key="10">
    <source>
        <dbReference type="SAM" id="Coils"/>
    </source>
</evidence>
<keyword evidence="7" id="KW-0067">ATP-binding</keyword>
<dbReference type="InterPro" id="IPR036097">
    <property type="entry name" value="HisK_dim/P_sf"/>
</dbReference>
<evidence type="ECO:0000259" key="12">
    <source>
        <dbReference type="PROSITE" id="PS50110"/>
    </source>
</evidence>
<dbReference type="eggNOG" id="COG2202">
    <property type="taxonomic scope" value="Bacteria"/>
</dbReference>
<evidence type="ECO:0000256" key="7">
    <source>
        <dbReference type="ARBA" id="ARBA00022840"/>
    </source>
</evidence>
<evidence type="ECO:0000256" key="2">
    <source>
        <dbReference type="ARBA" id="ARBA00012438"/>
    </source>
</evidence>
<dbReference type="Pfam" id="PF13426">
    <property type="entry name" value="PAS_9"/>
    <property type="match status" value="1"/>
</dbReference>
<dbReference type="RefSeq" id="WP_015184073.1">
    <property type="nucleotide sequence ID" value="NC_019738.1"/>
</dbReference>
<organism evidence="15 16">
    <name type="scientific">Allocoleopsis franciscana PCC 7113</name>
    <dbReference type="NCBI Taxonomy" id="1173027"/>
    <lineage>
        <taxon>Bacteria</taxon>
        <taxon>Bacillati</taxon>
        <taxon>Cyanobacteriota</taxon>
        <taxon>Cyanophyceae</taxon>
        <taxon>Coleofasciculales</taxon>
        <taxon>Coleofasciculaceae</taxon>
        <taxon>Allocoleopsis</taxon>
        <taxon>Allocoleopsis franciscana</taxon>
    </lineage>
</organism>
<dbReference type="OrthoDB" id="569699at2"/>
<evidence type="ECO:0000313" key="16">
    <source>
        <dbReference type="Proteomes" id="UP000010471"/>
    </source>
</evidence>